<gene>
    <name evidence="1" type="ORF">B7C51_21740</name>
</gene>
<organism evidence="1 2">
    <name type="scientific">Paenibacillus larvae subsp. pulvifaciens</name>
    <dbReference type="NCBI Taxonomy" id="1477"/>
    <lineage>
        <taxon>Bacteria</taxon>
        <taxon>Bacillati</taxon>
        <taxon>Bacillota</taxon>
        <taxon>Bacilli</taxon>
        <taxon>Bacillales</taxon>
        <taxon>Paenibacillaceae</taxon>
        <taxon>Paenibacillus</taxon>
    </lineage>
</organism>
<reference evidence="1 2" key="1">
    <citation type="submission" date="2017-03" db="EMBL/GenBank/DDBJ databases">
        <title>Paenibacillus larvae genome sequencing.</title>
        <authorList>
            <person name="Dingman D.W."/>
        </authorList>
    </citation>
    <scope>NUCLEOTIDE SEQUENCE [LARGE SCALE GENOMIC DNA]</scope>
    <source>
        <strain evidence="1 2">SAG 10367</strain>
    </source>
</reference>
<proteinExistence type="predicted"/>
<sequence>MTEAAERKKHSTWGISSFILTFVLGIAVFAVFMGLVSAGVEAVPGLKERLNQAGYVLTDQDMNEVLAVIKGETTLLRALLFIFIGQIAALGMGLYNMFEKDRKKLFGILGIIFSLFGIFVYISIRTAIAGV</sequence>
<dbReference type="EMBL" id="CP020557">
    <property type="protein sequence ID" value="ARF69901.1"/>
    <property type="molecule type" value="Genomic_DNA"/>
</dbReference>
<evidence type="ECO:0000313" key="2">
    <source>
        <dbReference type="Proteomes" id="UP000192727"/>
    </source>
</evidence>
<dbReference type="AlphaFoldDB" id="A0A1U9YTP6"/>
<accession>A0A1U9YTP6</accession>
<name>A0A1U9YTP6_9BACL</name>
<dbReference type="GeneID" id="64219417"/>
<dbReference type="Proteomes" id="UP000192727">
    <property type="component" value="Chromosome"/>
</dbReference>
<dbReference type="RefSeq" id="WP_024094299.1">
    <property type="nucleotide sequence ID" value="NZ_CP019794.1"/>
</dbReference>
<evidence type="ECO:0000313" key="1">
    <source>
        <dbReference type="EMBL" id="ARF69901.1"/>
    </source>
</evidence>
<protein>
    <submittedName>
        <fullName evidence="1">Uncharacterized protein</fullName>
    </submittedName>
</protein>